<evidence type="ECO:0000313" key="6">
    <source>
        <dbReference type="Proteomes" id="UP000188543"/>
    </source>
</evidence>
<dbReference type="EMBL" id="MUTJ01000044">
    <property type="protein sequence ID" value="ONU86527.1"/>
    <property type="molecule type" value="Genomic_DNA"/>
</dbReference>
<dbReference type="Gene3D" id="1.10.10.10">
    <property type="entry name" value="Winged helix-like DNA-binding domain superfamily/Winged helix DNA-binding domain"/>
    <property type="match status" value="1"/>
</dbReference>
<proteinExistence type="inferred from homology"/>
<name>A0A1V2WYT2_9BURK</name>
<evidence type="ECO:0000256" key="3">
    <source>
        <dbReference type="ARBA" id="ARBA00023125"/>
    </source>
</evidence>
<evidence type="ECO:0000256" key="1">
    <source>
        <dbReference type="ARBA" id="ARBA00009437"/>
    </source>
</evidence>
<dbReference type="AlphaFoldDB" id="A0A1V2WYT2"/>
<dbReference type="Proteomes" id="UP000188543">
    <property type="component" value="Unassembled WGS sequence"/>
</dbReference>
<dbReference type="PRINTS" id="PR00039">
    <property type="entry name" value="HTHLYSR"/>
</dbReference>
<dbReference type="InterPro" id="IPR036390">
    <property type="entry name" value="WH_DNA-bd_sf"/>
</dbReference>
<dbReference type="GO" id="GO:0006351">
    <property type="term" value="P:DNA-templated transcription"/>
    <property type="evidence" value="ECO:0007669"/>
    <property type="project" value="TreeGrafter"/>
</dbReference>
<keyword evidence="3" id="KW-0238">DNA-binding</keyword>
<sequence length="302" mass="33267">MTQSIRMNWDNARFFLALARTGTLRGAAAQLNVDQATVGRRIAALEDELSARLFLRTPTLYVLTTAGEALLEPAETMERASLTIERRVMGLDEQLAGSVRIATTDTLGKRFVVPAIARVRRKHAGIDVVCVTSAQITNLTRREADLAIRTLRPESPDLIVRRLGHLETGIYASRRYLAERGEPVAGSAFDGHDLVMYQQPVVPTMWDALCGEPTSRGRVMFQTSSTMMLVEATLAGLGIAELPCFRADTEPELVRLMPQRCNHFDVWLVAHTDLYKTARVQAVIEAVVDEFATAASATTAAR</sequence>
<keyword evidence="4" id="KW-0804">Transcription</keyword>
<dbReference type="PROSITE" id="PS50931">
    <property type="entry name" value="HTH_LYSR"/>
    <property type="match status" value="1"/>
</dbReference>
<dbReference type="GO" id="GO:0003700">
    <property type="term" value="F:DNA-binding transcription factor activity"/>
    <property type="evidence" value="ECO:0007669"/>
    <property type="project" value="InterPro"/>
</dbReference>
<evidence type="ECO:0000313" key="5">
    <source>
        <dbReference type="EMBL" id="ONU86527.1"/>
    </source>
</evidence>
<evidence type="ECO:0000256" key="4">
    <source>
        <dbReference type="ARBA" id="ARBA00023163"/>
    </source>
</evidence>
<reference evidence="5 6" key="1">
    <citation type="submission" date="2016-08" db="EMBL/GenBank/DDBJ databases">
        <authorList>
            <person name="Seilhamer J.J."/>
        </authorList>
    </citation>
    <scope>NUCLEOTIDE SEQUENCE [LARGE SCALE GENOMIC DNA]</scope>
    <source>
        <strain evidence="5 6">VC14762</strain>
    </source>
</reference>
<dbReference type="SUPFAM" id="SSF53850">
    <property type="entry name" value="Periplasmic binding protein-like II"/>
    <property type="match status" value="1"/>
</dbReference>
<dbReference type="PANTHER" id="PTHR30537">
    <property type="entry name" value="HTH-TYPE TRANSCRIPTIONAL REGULATOR"/>
    <property type="match status" value="1"/>
</dbReference>
<dbReference type="InterPro" id="IPR058163">
    <property type="entry name" value="LysR-type_TF_proteobact-type"/>
</dbReference>
<comment type="caution">
    <text evidence="5">The sequence shown here is derived from an EMBL/GenBank/DDBJ whole genome shotgun (WGS) entry which is preliminary data.</text>
</comment>
<dbReference type="GO" id="GO:0043565">
    <property type="term" value="F:sequence-specific DNA binding"/>
    <property type="evidence" value="ECO:0007669"/>
    <property type="project" value="TreeGrafter"/>
</dbReference>
<dbReference type="SUPFAM" id="SSF46785">
    <property type="entry name" value="Winged helix' DNA-binding domain"/>
    <property type="match status" value="1"/>
</dbReference>
<accession>A0A1V2WYT2</accession>
<dbReference type="InterPro" id="IPR000847">
    <property type="entry name" value="LysR_HTH_N"/>
</dbReference>
<dbReference type="RefSeq" id="WP_077020987.1">
    <property type="nucleotide sequence ID" value="NZ_JAUJPX010000001.1"/>
</dbReference>
<dbReference type="InterPro" id="IPR005119">
    <property type="entry name" value="LysR_subst-bd"/>
</dbReference>
<protein>
    <submittedName>
        <fullName evidence="5">LysR family transcriptional regulator</fullName>
    </submittedName>
</protein>
<dbReference type="Pfam" id="PF00126">
    <property type="entry name" value="HTH_1"/>
    <property type="match status" value="1"/>
</dbReference>
<dbReference type="Pfam" id="PF03466">
    <property type="entry name" value="LysR_substrate"/>
    <property type="match status" value="1"/>
</dbReference>
<keyword evidence="2" id="KW-0805">Transcription regulation</keyword>
<comment type="similarity">
    <text evidence="1">Belongs to the LysR transcriptional regulatory family.</text>
</comment>
<organism evidence="5 6">
    <name type="scientific">Burkholderia cenocepacia</name>
    <dbReference type="NCBI Taxonomy" id="95486"/>
    <lineage>
        <taxon>Bacteria</taxon>
        <taxon>Pseudomonadati</taxon>
        <taxon>Pseudomonadota</taxon>
        <taxon>Betaproteobacteria</taxon>
        <taxon>Burkholderiales</taxon>
        <taxon>Burkholderiaceae</taxon>
        <taxon>Burkholderia</taxon>
        <taxon>Burkholderia cepacia complex</taxon>
    </lineage>
</organism>
<dbReference type="Gene3D" id="3.40.190.290">
    <property type="match status" value="1"/>
</dbReference>
<dbReference type="PANTHER" id="PTHR30537:SF3">
    <property type="entry name" value="TRANSCRIPTIONAL REGULATORY PROTEIN"/>
    <property type="match status" value="1"/>
</dbReference>
<dbReference type="OrthoDB" id="9072091at2"/>
<dbReference type="InterPro" id="IPR036388">
    <property type="entry name" value="WH-like_DNA-bd_sf"/>
</dbReference>
<gene>
    <name evidence="5" type="ORF">A8E72_13830</name>
</gene>
<evidence type="ECO:0000256" key="2">
    <source>
        <dbReference type="ARBA" id="ARBA00023015"/>
    </source>
</evidence>